<proteinExistence type="inferred from homology"/>
<dbReference type="InterPro" id="IPR000064">
    <property type="entry name" value="NLP_P60_dom"/>
</dbReference>
<protein>
    <submittedName>
        <fullName evidence="7">Cell wall-associated NlpC family hydrolase</fullName>
    </submittedName>
</protein>
<dbReference type="EMBL" id="JACCCC010000001">
    <property type="protein sequence ID" value="NYE46987.1"/>
    <property type="molecule type" value="Genomic_DNA"/>
</dbReference>
<evidence type="ECO:0000256" key="5">
    <source>
        <dbReference type="SAM" id="SignalP"/>
    </source>
</evidence>
<dbReference type="InterPro" id="IPR051202">
    <property type="entry name" value="Peptidase_C40"/>
</dbReference>
<dbReference type="AlphaFoldDB" id="A0A852TUK6"/>
<feature type="chain" id="PRO_5032974611" evidence="5">
    <location>
        <begin position="41"/>
        <end position="160"/>
    </location>
</feature>
<feature type="signal peptide" evidence="5">
    <location>
        <begin position="1"/>
        <end position="40"/>
    </location>
</feature>
<comment type="similarity">
    <text evidence="1">Belongs to the peptidase C40 family.</text>
</comment>
<reference evidence="7 8" key="1">
    <citation type="submission" date="2020-07" db="EMBL/GenBank/DDBJ databases">
        <title>Sequencing the genomes of 1000 actinobacteria strains.</title>
        <authorList>
            <person name="Klenk H.-P."/>
        </authorList>
    </citation>
    <scope>NUCLEOTIDE SEQUENCE [LARGE SCALE GENOMIC DNA]</scope>
    <source>
        <strain evidence="7 8">CXB654</strain>
    </source>
</reference>
<dbReference type="PANTHER" id="PTHR47053:SF1">
    <property type="entry name" value="MUREIN DD-ENDOPEPTIDASE MEPH-RELATED"/>
    <property type="match status" value="1"/>
</dbReference>
<keyword evidence="2" id="KW-0645">Protease</keyword>
<evidence type="ECO:0000313" key="7">
    <source>
        <dbReference type="EMBL" id="NYE46987.1"/>
    </source>
</evidence>
<evidence type="ECO:0000256" key="4">
    <source>
        <dbReference type="ARBA" id="ARBA00022807"/>
    </source>
</evidence>
<keyword evidence="8" id="KW-1185">Reference proteome</keyword>
<dbReference type="RefSeq" id="WP_218882398.1">
    <property type="nucleotide sequence ID" value="NZ_BAAAYY010000001.1"/>
</dbReference>
<keyword evidence="4" id="KW-0788">Thiol protease</keyword>
<dbReference type="GO" id="GO:0008234">
    <property type="term" value="F:cysteine-type peptidase activity"/>
    <property type="evidence" value="ECO:0007669"/>
    <property type="project" value="UniProtKB-KW"/>
</dbReference>
<dbReference type="Proteomes" id="UP000589036">
    <property type="component" value="Unassembled WGS sequence"/>
</dbReference>
<dbReference type="Gene3D" id="3.90.1720.10">
    <property type="entry name" value="endopeptidase domain like (from Nostoc punctiforme)"/>
    <property type="match status" value="1"/>
</dbReference>
<evidence type="ECO:0000259" key="6">
    <source>
        <dbReference type="PROSITE" id="PS51935"/>
    </source>
</evidence>
<gene>
    <name evidence="7" type="ORF">HDA32_002107</name>
</gene>
<dbReference type="SUPFAM" id="SSF54001">
    <property type="entry name" value="Cysteine proteinases"/>
    <property type="match status" value="1"/>
</dbReference>
<evidence type="ECO:0000256" key="1">
    <source>
        <dbReference type="ARBA" id="ARBA00007074"/>
    </source>
</evidence>
<dbReference type="Pfam" id="PF00877">
    <property type="entry name" value="NLPC_P60"/>
    <property type="match status" value="1"/>
</dbReference>
<accession>A0A852TUK6</accession>
<name>A0A852TUK6_9ACTN</name>
<dbReference type="PANTHER" id="PTHR47053">
    <property type="entry name" value="MUREIN DD-ENDOPEPTIDASE MEPH-RELATED"/>
    <property type="match status" value="1"/>
</dbReference>
<dbReference type="PROSITE" id="PS51935">
    <property type="entry name" value="NLPC_P60"/>
    <property type="match status" value="1"/>
</dbReference>
<evidence type="ECO:0000256" key="2">
    <source>
        <dbReference type="ARBA" id="ARBA00022670"/>
    </source>
</evidence>
<feature type="domain" description="NlpC/P60" evidence="6">
    <location>
        <begin position="42"/>
        <end position="160"/>
    </location>
</feature>
<evidence type="ECO:0000313" key="8">
    <source>
        <dbReference type="Proteomes" id="UP000589036"/>
    </source>
</evidence>
<comment type="caution">
    <text evidence="7">The sequence shown here is derived from an EMBL/GenBank/DDBJ whole genome shotgun (WGS) entry which is preliminary data.</text>
</comment>
<keyword evidence="5" id="KW-0732">Signal</keyword>
<evidence type="ECO:0000256" key="3">
    <source>
        <dbReference type="ARBA" id="ARBA00022801"/>
    </source>
</evidence>
<dbReference type="GO" id="GO:0006508">
    <property type="term" value="P:proteolysis"/>
    <property type="evidence" value="ECO:0007669"/>
    <property type="project" value="UniProtKB-KW"/>
</dbReference>
<organism evidence="7 8">
    <name type="scientific">Spinactinospora alkalitolerans</name>
    <dbReference type="NCBI Taxonomy" id="687207"/>
    <lineage>
        <taxon>Bacteria</taxon>
        <taxon>Bacillati</taxon>
        <taxon>Actinomycetota</taxon>
        <taxon>Actinomycetes</taxon>
        <taxon>Streptosporangiales</taxon>
        <taxon>Nocardiopsidaceae</taxon>
        <taxon>Spinactinospora</taxon>
    </lineage>
</organism>
<keyword evidence="3 7" id="KW-0378">Hydrolase</keyword>
<dbReference type="InterPro" id="IPR038765">
    <property type="entry name" value="Papain-like_cys_pep_sf"/>
</dbReference>
<sequence length="160" mass="16994">MNLRSRDENGHLRRRLPAAALCVLATSGTLGLLSATPAHAATDVTEEAVDNAESKIGTPYSYGAEGPDAFDCSGLVQWAYGEAGVELPRTTYDQVDAGEKVSTSDLEVGDLLFFYNGPSHVGIYVGDDQMVHAPNSDSSVETVDLSGYYEDNMTSAVRVA</sequence>